<dbReference type="AlphaFoldDB" id="A0A239M4L6"/>
<evidence type="ECO:0000313" key="1">
    <source>
        <dbReference type="EMBL" id="SNT37098.1"/>
    </source>
</evidence>
<evidence type="ECO:0008006" key="3">
    <source>
        <dbReference type="Google" id="ProtNLM"/>
    </source>
</evidence>
<organism evidence="1 2">
    <name type="scientific">Ekhidna lutea</name>
    <dbReference type="NCBI Taxonomy" id="447679"/>
    <lineage>
        <taxon>Bacteria</taxon>
        <taxon>Pseudomonadati</taxon>
        <taxon>Bacteroidota</taxon>
        <taxon>Cytophagia</taxon>
        <taxon>Cytophagales</taxon>
        <taxon>Reichenbachiellaceae</taxon>
        <taxon>Ekhidna</taxon>
    </lineage>
</organism>
<keyword evidence="2" id="KW-1185">Reference proteome</keyword>
<evidence type="ECO:0000313" key="2">
    <source>
        <dbReference type="Proteomes" id="UP000198393"/>
    </source>
</evidence>
<dbReference type="OrthoDB" id="5187906at2"/>
<reference evidence="1 2" key="1">
    <citation type="submission" date="2017-06" db="EMBL/GenBank/DDBJ databases">
        <authorList>
            <person name="Kim H.J."/>
            <person name="Triplett B.A."/>
        </authorList>
    </citation>
    <scope>NUCLEOTIDE SEQUENCE [LARGE SCALE GENOMIC DNA]</scope>
    <source>
        <strain evidence="1 2">DSM 19307</strain>
    </source>
</reference>
<dbReference type="RefSeq" id="WP_089358276.1">
    <property type="nucleotide sequence ID" value="NZ_FZPD01000006.1"/>
</dbReference>
<protein>
    <recommendedName>
        <fullName evidence="3">DUF2116 family Zn-ribbon domain-containing protein</fullName>
    </recommendedName>
</protein>
<sequence>MENLSPKQCLQCGNPLVGRADKKFCDAYCRNSYNNQHKAAEEQYIMMVNSQIRRNRRILKDLCPEGKSTVRKEVLDRLGYDYRYFSSIFKSQFGPYYLVYDYGFSPMTDDRGIKKAIIIQRQDYMDEPSFNIWKKS</sequence>
<dbReference type="Proteomes" id="UP000198393">
    <property type="component" value="Unassembled WGS sequence"/>
</dbReference>
<name>A0A239M4L6_EKHLU</name>
<proteinExistence type="predicted"/>
<dbReference type="EMBL" id="FZPD01000006">
    <property type="protein sequence ID" value="SNT37098.1"/>
    <property type="molecule type" value="Genomic_DNA"/>
</dbReference>
<accession>A0A239M4L6</accession>
<gene>
    <name evidence="1" type="ORF">SAMN05421640_3611</name>
</gene>